<organism evidence="1 2">
    <name type="scientific">Apiospora saccharicola</name>
    <dbReference type="NCBI Taxonomy" id="335842"/>
    <lineage>
        <taxon>Eukaryota</taxon>
        <taxon>Fungi</taxon>
        <taxon>Dikarya</taxon>
        <taxon>Ascomycota</taxon>
        <taxon>Pezizomycotina</taxon>
        <taxon>Sordariomycetes</taxon>
        <taxon>Xylariomycetidae</taxon>
        <taxon>Amphisphaeriales</taxon>
        <taxon>Apiosporaceae</taxon>
        <taxon>Apiospora</taxon>
    </lineage>
</organism>
<keyword evidence="2" id="KW-1185">Reference proteome</keyword>
<protein>
    <recommendedName>
        <fullName evidence="3">F-box domain-containing protein</fullName>
    </recommendedName>
</protein>
<evidence type="ECO:0008006" key="3">
    <source>
        <dbReference type="Google" id="ProtNLM"/>
    </source>
</evidence>
<dbReference type="EMBL" id="JAQQWM010000009">
    <property type="protein sequence ID" value="KAK8047486.1"/>
    <property type="molecule type" value="Genomic_DNA"/>
</dbReference>
<name>A0ABR1TLF7_9PEZI</name>
<evidence type="ECO:0000313" key="2">
    <source>
        <dbReference type="Proteomes" id="UP001446871"/>
    </source>
</evidence>
<proteinExistence type="predicted"/>
<comment type="caution">
    <text evidence="1">The sequence shown here is derived from an EMBL/GenBank/DDBJ whole genome shotgun (WGS) entry which is preliminary data.</text>
</comment>
<sequence length="290" mass="33354">MASLLEALPDEILLKILKEFAENPENDIFFPEQCVIRTSNPSKPAMKIEYPHNTDTKSYCSNIPDDQKQHAFDWLALNTTCHGPFQMESNPVPPMIPDTRNCRWEWDQNYDDMQRNYASKFASLAQWMKIPAIRRVMFLEGSAHSGLLSLRQRLRHFENSDDSASERKNNTLKACTLIYGFFLESNWHMPLKGAIAKSTTDMEREQEQLVAESEISALLRDVGCPGDIEIKLAFVPSLYFDRTHRQWYLDKLREAGIPRLRVEAQALKRQAEAAVSDGDRDGQGELQVWS</sequence>
<evidence type="ECO:0000313" key="1">
    <source>
        <dbReference type="EMBL" id="KAK8047486.1"/>
    </source>
</evidence>
<gene>
    <name evidence="1" type="ORF">PG996_015550</name>
</gene>
<dbReference type="Proteomes" id="UP001446871">
    <property type="component" value="Unassembled WGS sequence"/>
</dbReference>
<accession>A0ABR1TLF7</accession>
<reference evidence="1 2" key="1">
    <citation type="submission" date="2023-01" db="EMBL/GenBank/DDBJ databases">
        <title>Analysis of 21 Apiospora genomes using comparative genomics revels a genus with tremendous synthesis potential of carbohydrate active enzymes and secondary metabolites.</title>
        <authorList>
            <person name="Sorensen T."/>
        </authorList>
    </citation>
    <scope>NUCLEOTIDE SEQUENCE [LARGE SCALE GENOMIC DNA]</scope>
    <source>
        <strain evidence="1 2">CBS 83171</strain>
    </source>
</reference>